<keyword evidence="2" id="KW-0119">Carbohydrate metabolism</keyword>
<dbReference type="Pfam" id="PF00544">
    <property type="entry name" value="Pectate_lyase_4"/>
    <property type="match status" value="1"/>
</dbReference>
<dbReference type="SUPFAM" id="SSF49899">
    <property type="entry name" value="Concanavalin A-like lectins/glucanases"/>
    <property type="match status" value="1"/>
</dbReference>
<keyword evidence="1 2" id="KW-0456">Lyase</keyword>
<keyword evidence="2" id="KW-0964">Secreted</keyword>
<keyword evidence="7" id="KW-1185">Reference proteome</keyword>
<dbReference type="EMBL" id="BLPG01000002">
    <property type="protein sequence ID" value="GFJ96615.1"/>
    <property type="molecule type" value="Genomic_DNA"/>
</dbReference>
<dbReference type="PANTHER" id="PTHR31683">
    <property type="entry name" value="PECTATE LYASE 18-RELATED"/>
    <property type="match status" value="1"/>
</dbReference>
<protein>
    <recommendedName>
        <fullName evidence="5">Pectate lyase domain-containing protein</fullName>
    </recommendedName>
</protein>
<proteinExistence type="inferred from homology"/>
<dbReference type="GO" id="GO:0000272">
    <property type="term" value="P:polysaccharide catabolic process"/>
    <property type="evidence" value="ECO:0007669"/>
    <property type="project" value="UniProtKB-KW"/>
</dbReference>
<organism evidence="6 7">
    <name type="scientific">Phytohabitans rumicis</name>
    <dbReference type="NCBI Taxonomy" id="1076125"/>
    <lineage>
        <taxon>Bacteria</taxon>
        <taxon>Bacillati</taxon>
        <taxon>Actinomycetota</taxon>
        <taxon>Actinomycetes</taxon>
        <taxon>Micromonosporales</taxon>
        <taxon>Micromonosporaceae</taxon>
    </lineage>
</organism>
<dbReference type="AlphaFoldDB" id="A0A6V8LV09"/>
<feature type="domain" description="Pectate lyase" evidence="5">
    <location>
        <begin position="252"/>
        <end position="472"/>
    </location>
</feature>
<dbReference type="PROSITE" id="PS51318">
    <property type="entry name" value="TAT"/>
    <property type="match status" value="1"/>
</dbReference>
<dbReference type="InterPro" id="IPR011050">
    <property type="entry name" value="Pectin_lyase_fold/virulence"/>
</dbReference>
<keyword evidence="2" id="KW-0624">Polysaccharide degradation</keyword>
<dbReference type="InterPro" id="IPR006626">
    <property type="entry name" value="PbH1"/>
</dbReference>
<evidence type="ECO:0000256" key="3">
    <source>
        <dbReference type="SAM" id="MobiDB-lite"/>
    </source>
</evidence>
<feature type="chain" id="PRO_5028882018" description="Pectate lyase domain-containing protein" evidence="4">
    <location>
        <begin position="35"/>
        <end position="532"/>
    </location>
</feature>
<evidence type="ECO:0000313" key="7">
    <source>
        <dbReference type="Proteomes" id="UP000482960"/>
    </source>
</evidence>
<feature type="signal peptide" evidence="4">
    <location>
        <begin position="1"/>
        <end position="34"/>
    </location>
</feature>
<accession>A0A6V8LV09</accession>
<evidence type="ECO:0000256" key="1">
    <source>
        <dbReference type="ARBA" id="ARBA00023239"/>
    </source>
</evidence>
<dbReference type="SMART" id="SM00656">
    <property type="entry name" value="Amb_all"/>
    <property type="match status" value="1"/>
</dbReference>
<dbReference type="Gene3D" id="2.160.20.10">
    <property type="entry name" value="Single-stranded right-handed beta-helix, Pectin lyase-like"/>
    <property type="match status" value="1"/>
</dbReference>
<evidence type="ECO:0000313" key="6">
    <source>
        <dbReference type="EMBL" id="GFJ96615.1"/>
    </source>
</evidence>
<dbReference type="InterPro" id="IPR012334">
    <property type="entry name" value="Pectin_lyas_fold"/>
</dbReference>
<reference evidence="6 7" key="2">
    <citation type="submission" date="2020-03" db="EMBL/GenBank/DDBJ databases">
        <authorList>
            <person name="Ichikawa N."/>
            <person name="Kimura A."/>
            <person name="Kitahashi Y."/>
            <person name="Uohara A."/>
        </authorList>
    </citation>
    <scope>NUCLEOTIDE SEQUENCE [LARGE SCALE GENOMIC DNA]</scope>
    <source>
        <strain evidence="6 7">NBRC 108638</strain>
    </source>
</reference>
<name>A0A6V8LV09_9ACTN</name>
<evidence type="ECO:0000256" key="4">
    <source>
        <dbReference type="SAM" id="SignalP"/>
    </source>
</evidence>
<comment type="similarity">
    <text evidence="2">Belongs to the polysaccharide lyase 1 family.</text>
</comment>
<sequence>MQPLQARRRGLLAAIGAALAAVGLVVAMGANAYAATLLSDDFEDGNSTGWTTSGGSWSVATDGSGVYRQGGTSSDARALAGTASWTAYSVQARVKPTGWNGSNRFVAVLARVQSNTSYYYLALRSNNTVELKKLVGGSSTTLDTASWTVATNTWYTLRLDLSGTTLRGYVNGTLVGEATDSQYGAGRVGVATFYGSANFDDVLVSDSVTTPPTTTPPPTTPPTTPPVDPGPNQADGWASVNAWGQNGTTGGTGGPTVTVDTAAEFLAEVATAGARIIRVQGMIDLPGPMHDVTSDKTIIGVGASSGFTGGGLNVGLPLSDSITSPPANAVRNVIIRNLNFRSWDDDAINVQMFSHHVWVDHNTWTTGVDGGVDIKRGSSYVTVSYNHADGTDKDMLLGHDDDNSAQDVGRLKVSYHHNFFDNTNQRNPRVRFGDQVHVYSNYYLNTGNYGVASTQNAGVIVEGNYFENVDDPYHLAEGSSSDGRLVARNNCLVNSGAGETGGSVSNPSYAYTLAPQCDIKAIVSAAAGVGRI</sequence>
<gene>
    <name evidence="6" type="ORF">Prum_102570</name>
</gene>
<reference evidence="6 7" key="1">
    <citation type="submission" date="2020-03" db="EMBL/GenBank/DDBJ databases">
        <title>Whole genome shotgun sequence of Phytohabitans rumicis NBRC 108638.</title>
        <authorList>
            <person name="Komaki H."/>
            <person name="Tamura T."/>
        </authorList>
    </citation>
    <scope>NUCLEOTIDE SEQUENCE [LARGE SCALE GENOMIC DNA]</scope>
    <source>
        <strain evidence="6 7">NBRC 108638</strain>
    </source>
</reference>
<evidence type="ECO:0000259" key="5">
    <source>
        <dbReference type="SMART" id="SM00656"/>
    </source>
</evidence>
<dbReference type="InterPro" id="IPR002022">
    <property type="entry name" value="Pec_lyase"/>
</dbReference>
<dbReference type="SUPFAM" id="SSF51126">
    <property type="entry name" value="Pectin lyase-like"/>
    <property type="match status" value="1"/>
</dbReference>
<feature type="compositionally biased region" description="Pro residues" evidence="3">
    <location>
        <begin position="213"/>
        <end position="229"/>
    </location>
</feature>
<comment type="caution">
    <text evidence="6">The sequence shown here is derived from an EMBL/GenBank/DDBJ whole genome shotgun (WGS) entry which is preliminary data.</text>
</comment>
<dbReference type="GO" id="GO:0030570">
    <property type="term" value="F:pectate lyase activity"/>
    <property type="evidence" value="ECO:0007669"/>
    <property type="project" value="InterPro"/>
</dbReference>
<keyword evidence="4" id="KW-0732">Signal</keyword>
<dbReference type="InterPro" id="IPR045032">
    <property type="entry name" value="PEL"/>
</dbReference>
<dbReference type="Pfam" id="PF13385">
    <property type="entry name" value="Laminin_G_3"/>
    <property type="match status" value="1"/>
</dbReference>
<dbReference type="InterPro" id="IPR006311">
    <property type="entry name" value="TAT_signal"/>
</dbReference>
<evidence type="ECO:0000256" key="2">
    <source>
        <dbReference type="RuleBase" id="RU361173"/>
    </source>
</evidence>
<dbReference type="SMART" id="SM00710">
    <property type="entry name" value="PbH1"/>
    <property type="match status" value="4"/>
</dbReference>
<feature type="region of interest" description="Disordered" evidence="3">
    <location>
        <begin position="205"/>
        <end position="230"/>
    </location>
</feature>
<comment type="subcellular location">
    <subcellularLocation>
        <location evidence="2">Secreted</location>
    </subcellularLocation>
</comment>
<dbReference type="InterPro" id="IPR013320">
    <property type="entry name" value="ConA-like_dom_sf"/>
</dbReference>
<dbReference type="GO" id="GO:0005576">
    <property type="term" value="C:extracellular region"/>
    <property type="evidence" value="ECO:0007669"/>
    <property type="project" value="UniProtKB-SubCell"/>
</dbReference>
<dbReference type="PANTHER" id="PTHR31683:SF18">
    <property type="entry name" value="PECTATE LYASE 21-RELATED"/>
    <property type="match status" value="1"/>
</dbReference>
<dbReference type="Gene3D" id="2.60.120.560">
    <property type="entry name" value="Exo-inulinase, domain 1"/>
    <property type="match status" value="1"/>
</dbReference>
<dbReference type="RefSeq" id="WP_173086404.1">
    <property type="nucleotide sequence ID" value="NZ_BAABJB010000008.1"/>
</dbReference>
<dbReference type="Proteomes" id="UP000482960">
    <property type="component" value="Unassembled WGS sequence"/>
</dbReference>